<organism evidence="2 3">
    <name type="scientific">Duganella vulcania</name>
    <dbReference type="NCBI Taxonomy" id="2692166"/>
    <lineage>
        <taxon>Bacteria</taxon>
        <taxon>Pseudomonadati</taxon>
        <taxon>Pseudomonadota</taxon>
        <taxon>Betaproteobacteria</taxon>
        <taxon>Burkholderiales</taxon>
        <taxon>Oxalobacteraceae</taxon>
        <taxon>Telluria group</taxon>
        <taxon>Duganella</taxon>
    </lineage>
</organism>
<reference evidence="2" key="1">
    <citation type="submission" date="2019-12" db="EMBL/GenBank/DDBJ databases">
        <title>Novel species isolated from a subtropical stream in China.</title>
        <authorList>
            <person name="Lu H."/>
        </authorList>
    </citation>
    <scope>NUCLEOTIDE SEQUENCE [LARGE SCALE GENOMIC DNA]</scope>
    <source>
        <strain evidence="2">FT81W</strain>
    </source>
</reference>
<name>A0A845GPC7_9BURK</name>
<accession>A0A845GPC7</accession>
<sequence>GAVRAARLLPDGRLGVVGRRDFIGLSPRGWKVMAVDNEDASHPATHAIDGDPATYWDTRWGAGLKLPHAITVDMGQAHRIAGLVYLPRQDGQLGGTVENYRFDTSEDGVHWNAAIERGTFANIRNNPDSQQARFAPVNARYFRFTALDEVWRGGATNAAELTVIPAAADAP</sequence>
<dbReference type="RefSeq" id="WP_161084177.1">
    <property type="nucleotide sequence ID" value="NZ_WWCX01000020.1"/>
</dbReference>
<dbReference type="Gene3D" id="2.60.120.260">
    <property type="entry name" value="Galactose-binding domain-like"/>
    <property type="match status" value="1"/>
</dbReference>
<comment type="caution">
    <text evidence="2">The sequence shown here is derived from an EMBL/GenBank/DDBJ whole genome shotgun (WGS) entry which is preliminary data.</text>
</comment>
<dbReference type="PROSITE" id="PS50022">
    <property type="entry name" value="FA58C_3"/>
    <property type="match status" value="1"/>
</dbReference>
<dbReference type="EMBL" id="WWCX01000020">
    <property type="protein sequence ID" value="MYM95028.1"/>
    <property type="molecule type" value="Genomic_DNA"/>
</dbReference>
<evidence type="ECO:0000259" key="1">
    <source>
        <dbReference type="PROSITE" id="PS50022"/>
    </source>
</evidence>
<protein>
    <submittedName>
        <fullName evidence="2">Coagulation factor 5/8 type domain-containing protein</fullName>
    </submittedName>
</protein>
<dbReference type="InterPro" id="IPR008979">
    <property type="entry name" value="Galactose-bd-like_sf"/>
</dbReference>
<dbReference type="InterPro" id="IPR000421">
    <property type="entry name" value="FA58C"/>
</dbReference>
<dbReference type="Proteomes" id="UP000447355">
    <property type="component" value="Unassembled WGS sequence"/>
</dbReference>
<feature type="non-terminal residue" evidence="2">
    <location>
        <position position="1"/>
    </location>
</feature>
<proteinExistence type="predicted"/>
<evidence type="ECO:0000313" key="3">
    <source>
        <dbReference type="Proteomes" id="UP000447355"/>
    </source>
</evidence>
<gene>
    <name evidence="2" type="ORF">GTP90_14260</name>
</gene>
<dbReference type="Pfam" id="PF00754">
    <property type="entry name" value="F5_F8_type_C"/>
    <property type="match status" value="1"/>
</dbReference>
<dbReference type="SUPFAM" id="SSF49785">
    <property type="entry name" value="Galactose-binding domain-like"/>
    <property type="match status" value="1"/>
</dbReference>
<evidence type="ECO:0000313" key="2">
    <source>
        <dbReference type="EMBL" id="MYM95028.1"/>
    </source>
</evidence>
<dbReference type="AlphaFoldDB" id="A0A845GPC7"/>
<feature type="domain" description="F5/8 type C" evidence="1">
    <location>
        <begin position="17"/>
        <end position="164"/>
    </location>
</feature>